<organism evidence="4 5">
    <name type="scientific">Nakamurella endophytica</name>
    <dbReference type="NCBI Taxonomy" id="1748367"/>
    <lineage>
        <taxon>Bacteria</taxon>
        <taxon>Bacillati</taxon>
        <taxon>Actinomycetota</taxon>
        <taxon>Actinomycetes</taxon>
        <taxon>Nakamurellales</taxon>
        <taxon>Nakamurellaceae</taxon>
        <taxon>Nakamurella</taxon>
    </lineage>
</organism>
<protein>
    <recommendedName>
        <fullName evidence="3">Helix-hairpin-helix DNA-binding motif class 1 domain-containing protein</fullName>
    </recommendedName>
</protein>
<dbReference type="PANTHER" id="PTHR21180">
    <property type="entry name" value="ENDONUCLEASE/EXONUCLEASE/PHOSPHATASE FAMILY DOMAIN-CONTAINING PROTEIN 1"/>
    <property type="match status" value="1"/>
</dbReference>
<dbReference type="Gene3D" id="1.10.150.320">
    <property type="entry name" value="Photosystem II 12 kDa extrinsic protein"/>
    <property type="match status" value="1"/>
</dbReference>
<dbReference type="Pfam" id="PF10531">
    <property type="entry name" value="SLBB"/>
    <property type="match status" value="1"/>
</dbReference>
<evidence type="ECO:0000313" key="4">
    <source>
        <dbReference type="EMBL" id="GGL84729.1"/>
    </source>
</evidence>
<dbReference type="GO" id="GO:0015627">
    <property type="term" value="C:type II protein secretion system complex"/>
    <property type="evidence" value="ECO:0007669"/>
    <property type="project" value="TreeGrafter"/>
</dbReference>
<dbReference type="GO" id="GO:0015628">
    <property type="term" value="P:protein secretion by the type II secretion system"/>
    <property type="evidence" value="ECO:0007669"/>
    <property type="project" value="TreeGrafter"/>
</dbReference>
<dbReference type="RefSeq" id="WP_229673459.1">
    <property type="nucleotide sequence ID" value="NZ_BMNA01000001.1"/>
</dbReference>
<feature type="domain" description="Helix-hairpin-helix DNA-binding motif class 1" evidence="3">
    <location>
        <begin position="408"/>
        <end position="427"/>
    </location>
</feature>
<dbReference type="InterPro" id="IPR051675">
    <property type="entry name" value="Endo/Exo/Phosphatase_dom_1"/>
</dbReference>
<dbReference type="InterPro" id="IPR003583">
    <property type="entry name" value="Hlx-hairpin-Hlx_DNA-bd_motif"/>
</dbReference>
<evidence type="ECO:0000259" key="3">
    <source>
        <dbReference type="SMART" id="SM00278"/>
    </source>
</evidence>
<evidence type="ECO:0000256" key="1">
    <source>
        <dbReference type="SAM" id="MobiDB-lite"/>
    </source>
</evidence>
<dbReference type="Pfam" id="PF12836">
    <property type="entry name" value="HHH_3"/>
    <property type="match status" value="1"/>
</dbReference>
<feature type="region of interest" description="Disordered" evidence="1">
    <location>
        <begin position="194"/>
        <end position="266"/>
    </location>
</feature>
<feature type="transmembrane region" description="Helical" evidence="2">
    <location>
        <begin position="152"/>
        <end position="171"/>
    </location>
</feature>
<feature type="compositionally biased region" description="Gly residues" evidence="1">
    <location>
        <begin position="209"/>
        <end position="222"/>
    </location>
</feature>
<feature type="region of interest" description="Disordered" evidence="1">
    <location>
        <begin position="15"/>
        <end position="50"/>
    </location>
</feature>
<dbReference type="SMART" id="SM00278">
    <property type="entry name" value="HhH1"/>
    <property type="match status" value="2"/>
</dbReference>
<keyword evidence="2" id="KW-1133">Transmembrane helix</keyword>
<proteinExistence type="predicted"/>
<dbReference type="PANTHER" id="PTHR21180:SF32">
    <property type="entry name" value="ENDONUCLEASE_EXONUCLEASE_PHOSPHATASE FAMILY DOMAIN-CONTAINING PROTEIN 1"/>
    <property type="match status" value="1"/>
</dbReference>
<dbReference type="AlphaFoldDB" id="A0A917SIX5"/>
<feature type="domain" description="Helix-hairpin-helix DNA-binding motif class 1" evidence="3">
    <location>
        <begin position="378"/>
        <end position="397"/>
    </location>
</feature>
<sequence>MPETTAQRRIRVLAAGRPPVHRTADRAGPGREDGLGGFGGWVPDGVRWADPDRGGDDLDRVVHDDLDADIVDDDLDADIVDDDLDADIVDGQVRDAVDPDAAGGRPGRSAEAAQRSGWVARVQRRGPWGRLARRWVPESLQESRVDPGRRGAVLLTAVAALAAVAAAVGVWRDRPEPRPVDAAAVSVAAAVGIPTSGGTVPAVPRSSTRGGGEAAGGAGGAGSAAAAGTAGRPDAAGDPTRAATAGRPGASAAGGPDTADPSTATPPIVVSVTGRVARPGLVRLPAGSRVADALAAAGGARGDAELTGLNLAQRLQDGQSVVVAARGTTPVPGGSTVVGGAPAPVGGGSSGPGAGAGPRTSGAGVPGGPVDLNTADAATLDGLPGVGPVTATAIVAWRQQHGRFDSVEQLQEIDGIGPAKYAQLAPRVTV</sequence>
<accession>A0A917SIX5</accession>
<dbReference type="GO" id="GO:0006281">
    <property type="term" value="P:DNA repair"/>
    <property type="evidence" value="ECO:0007669"/>
    <property type="project" value="InterPro"/>
</dbReference>
<keyword evidence="2" id="KW-0472">Membrane</keyword>
<dbReference type="SUPFAM" id="SSF47781">
    <property type="entry name" value="RuvA domain 2-like"/>
    <property type="match status" value="1"/>
</dbReference>
<feature type="compositionally biased region" description="Low complexity" evidence="1">
    <location>
        <begin position="333"/>
        <end position="344"/>
    </location>
</feature>
<name>A0A917SIX5_9ACTN</name>
<feature type="compositionally biased region" description="Low complexity" evidence="1">
    <location>
        <begin position="223"/>
        <end position="266"/>
    </location>
</feature>
<dbReference type="Gene3D" id="3.10.560.10">
    <property type="entry name" value="Outer membrane lipoprotein wza domain like"/>
    <property type="match status" value="1"/>
</dbReference>
<reference evidence="4" key="1">
    <citation type="journal article" date="2014" name="Int. J. Syst. Evol. Microbiol.">
        <title>Complete genome sequence of Corynebacterium casei LMG S-19264T (=DSM 44701T), isolated from a smear-ripened cheese.</title>
        <authorList>
            <consortium name="US DOE Joint Genome Institute (JGI-PGF)"/>
            <person name="Walter F."/>
            <person name="Albersmeier A."/>
            <person name="Kalinowski J."/>
            <person name="Ruckert C."/>
        </authorList>
    </citation>
    <scope>NUCLEOTIDE SEQUENCE</scope>
    <source>
        <strain evidence="4">CGMCC 4.7308</strain>
    </source>
</reference>
<feature type="compositionally biased region" description="Gly residues" evidence="1">
    <location>
        <begin position="345"/>
        <end position="356"/>
    </location>
</feature>
<dbReference type="Proteomes" id="UP000655208">
    <property type="component" value="Unassembled WGS sequence"/>
</dbReference>
<dbReference type="InterPro" id="IPR019554">
    <property type="entry name" value="Soluble_ligand-bd"/>
</dbReference>
<feature type="region of interest" description="Disordered" evidence="1">
    <location>
        <begin position="95"/>
        <end position="116"/>
    </location>
</feature>
<evidence type="ECO:0000256" key="2">
    <source>
        <dbReference type="SAM" id="Phobius"/>
    </source>
</evidence>
<dbReference type="EMBL" id="BMNA01000001">
    <property type="protein sequence ID" value="GGL84729.1"/>
    <property type="molecule type" value="Genomic_DNA"/>
</dbReference>
<dbReference type="InterPro" id="IPR010994">
    <property type="entry name" value="RuvA_2-like"/>
</dbReference>
<dbReference type="GO" id="GO:0003677">
    <property type="term" value="F:DNA binding"/>
    <property type="evidence" value="ECO:0007669"/>
    <property type="project" value="InterPro"/>
</dbReference>
<reference evidence="4" key="2">
    <citation type="submission" date="2020-09" db="EMBL/GenBank/DDBJ databases">
        <authorList>
            <person name="Sun Q."/>
            <person name="Zhou Y."/>
        </authorList>
    </citation>
    <scope>NUCLEOTIDE SEQUENCE</scope>
    <source>
        <strain evidence="4">CGMCC 4.7308</strain>
    </source>
</reference>
<comment type="caution">
    <text evidence="4">The sequence shown here is derived from an EMBL/GenBank/DDBJ whole genome shotgun (WGS) entry which is preliminary data.</text>
</comment>
<feature type="region of interest" description="Disordered" evidence="1">
    <location>
        <begin position="333"/>
        <end position="364"/>
    </location>
</feature>
<feature type="compositionally biased region" description="Basic and acidic residues" evidence="1">
    <location>
        <begin position="22"/>
        <end position="34"/>
    </location>
</feature>
<gene>
    <name evidence="4" type="ORF">GCM10011594_00400</name>
</gene>
<evidence type="ECO:0000313" key="5">
    <source>
        <dbReference type="Proteomes" id="UP000655208"/>
    </source>
</evidence>
<keyword evidence="2" id="KW-0812">Transmembrane</keyword>
<keyword evidence="5" id="KW-1185">Reference proteome</keyword>